<accession>E6K5K0</accession>
<reference evidence="1 2" key="1">
    <citation type="submission" date="2010-10" db="EMBL/GenBank/DDBJ databases">
        <authorList>
            <person name="Muzny D."/>
            <person name="Qin X."/>
            <person name="Deng J."/>
            <person name="Jiang H."/>
            <person name="Liu Y."/>
            <person name="Qu J."/>
            <person name="Song X.-Z."/>
            <person name="Zhang L."/>
            <person name="Thornton R."/>
            <person name="Coyle M."/>
            <person name="Francisco L."/>
            <person name="Jackson L."/>
            <person name="Javaid M."/>
            <person name="Korchina V."/>
            <person name="Kovar C."/>
            <person name="Mata R."/>
            <person name="Mathew T."/>
            <person name="Ngo R."/>
            <person name="Nguyen L."/>
            <person name="Nguyen N."/>
            <person name="Okwuonu G."/>
            <person name="Ongeri F."/>
            <person name="Pham C."/>
            <person name="Simmons D."/>
            <person name="Wilczek-Boney K."/>
            <person name="Hale W."/>
            <person name="Jakkamsetti A."/>
            <person name="Pham P."/>
            <person name="Ruth R."/>
            <person name="San Lucas F."/>
            <person name="Warren J."/>
            <person name="Zhang J."/>
            <person name="Zhao Z."/>
            <person name="Zhou C."/>
            <person name="Zhu D."/>
            <person name="Lee S."/>
            <person name="Bess C."/>
            <person name="Blankenburg K."/>
            <person name="Forbes L."/>
            <person name="Fu Q."/>
            <person name="Gubbala S."/>
            <person name="Hirani K."/>
            <person name="Jayaseelan J.C."/>
            <person name="Lara F."/>
            <person name="Munidasa M."/>
            <person name="Palculict T."/>
            <person name="Patil S."/>
            <person name="Pu L.-L."/>
            <person name="Saada N."/>
            <person name="Tang L."/>
            <person name="Weissenberger G."/>
            <person name="Zhu Y."/>
            <person name="Hemphill L."/>
            <person name="Shang Y."/>
            <person name="Youmans B."/>
            <person name="Ayvaz T."/>
            <person name="Ross M."/>
            <person name="Santibanez J."/>
            <person name="Aqrawi P."/>
            <person name="Gross S."/>
            <person name="Joshi V."/>
            <person name="Fowler G."/>
            <person name="Nazareth L."/>
            <person name="Reid J."/>
            <person name="Worley K."/>
            <person name="Petrosino J."/>
            <person name="Highlander S."/>
            <person name="Gibbs R."/>
        </authorList>
    </citation>
    <scope>NUCLEOTIDE SEQUENCE [LARGE SCALE GENOMIC DNA]</scope>
    <source>
        <strain evidence="1 2">ATCC 33574</strain>
    </source>
</reference>
<organism evidence="1 2">
    <name type="scientific">Segatella buccae ATCC 33574</name>
    <dbReference type="NCBI Taxonomy" id="873513"/>
    <lineage>
        <taxon>Bacteria</taxon>
        <taxon>Pseudomonadati</taxon>
        <taxon>Bacteroidota</taxon>
        <taxon>Bacteroidia</taxon>
        <taxon>Bacteroidales</taxon>
        <taxon>Prevotellaceae</taxon>
        <taxon>Segatella</taxon>
    </lineage>
</organism>
<dbReference type="HOGENOM" id="CLU_3274436_0_0_10"/>
<evidence type="ECO:0000313" key="1">
    <source>
        <dbReference type="EMBL" id="EFU31124.1"/>
    </source>
</evidence>
<protein>
    <submittedName>
        <fullName evidence="1">Uncharacterized protein</fullName>
    </submittedName>
</protein>
<dbReference type="Proteomes" id="UP000003112">
    <property type="component" value="Unassembled WGS sequence"/>
</dbReference>
<evidence type="ECO:0000313" key="2">
    <source>
        <dbReference type="Proteomes" id="UP000003112"/>
    </source>
</evidence>
<name>E6K5K0_9BACT</name>
<proteinExistence type="predicted"/>
<keyword evidence="2" id="KW-1185">Reference proteome</keyword>
<gene>
    <name evidence="1" type="ORF">HMPREF6485_0840</name>
</gene>
<comment type="caution">
    <text evidence="1">The sequence shown here is derived from an EMBL/GenBank/DDBJ whole genome shotgun (WGS) entry which is preliminary data.</text>
</comment>
<sequence>MKMYLFINFQTLQMQIYDKKIKYLVYFHDFYKHLNAIQISF</sequence>
<dbReference type="EMBL" id="AEPD01000017">
    <property type="protein sequence ID" value="EFU31124.1"/>
    <property type="molecule type" value="Genomic_DNA"/>
</dbReference>
<dbReference type="AlphaFoldDB" id="E6K5K0"/>